<reference evidence="2 3" key="1">
    <citation type="submission" date="2019-04" db="EMBL/GenBank/DDBJ databases">
        <title>Friends and foes A comparative genomics study of 23 Aspergillus species from section Flavi.</title>
        <authorList>
            <consortium name="DOE Joint Genome Institute"/>
            <person name="Kjaerbolling I."/>
            <person name="Vesth T."/>
            <person name="Frisvad J.C."/>
            <person name="Nybo J.L."/>
            <person name="Theobald S."/>
            <person name="Kildgaard S."/>
            <person name="Isbrandt T."/>
            <person name="Kuo A."/>
            <person name="Sato A."/>
            <person name="Lyhne E.K."/>
            <person name="Kogle M.E."/>
            <person name="Wiebenga A."/>
            <person name="Kun R.S."/>
            <person name="Lubbers R.J."/>
            <person name="Makela M.R."/>
            <person name="Barry K."/>
            <person name="Chovatia M."/>
            <person name="Clum A."/>
            <person name="Daum C."/>
            <person name="Haridas S."/>
            <person name="He G."/>
            <person name="LaButti K."/>
            <person name="Lipzen A."/>
            <person name="Mondo S."/>
            <person name="Riley R."/>
            <person name="Salamov A."/>
            <person name="Simmons B.A."/>
            <person name="Magnuson J.K."/>
            <person name="Henrissat B."/>
            <person name="Mortensen U.H."/>
            <person name="Larsen T.O."/>
            <person name="Devries R.P."/>
            <person name="Grigoriev I.V."/>
            <person name="Machida M."/>
            <person name="Baker S.E."/>
            <person name="Andersen M.R."/>
        </authorList>
    </citation>
    <scope>NUCLEOTIDE SEQUENCE [LARGE SCALE GENOMIC DNA]</scope>
    <source>
        <strain evidence="2 3">CBS 117625</strain>
    </source>
</reference>
<dbReference type="OrthoDB" id="10416591at2759"/>
<evidence type="ECO:0000313" key="2">
    <source>
        <dbReference type="EMBL" id="KAE8137533.1"/>
    </source>
</evidence>
<feature type="region of interest" description="Disordered" evidence="1">
    <location>
        <begin position="1"/>
        <end position="21"/>
    </location>
</feature>
<gene>
    <name evidence="2" type="ORF">BDV38DRAFT_282786</name>
</gene>
<evidence type="ECO:0000313" key="3">
    <source>
        <dbReference type="Proteomes" id="UP000325672"/>
    </source>
</evidence>
<dbReference type="GeneID" id="43644090"/>
<dbReference type="RefSeq" id="XP_031913596.1">
    <property type="nucleotide sequence ID" value="XM_032059880.1"/>
</dbReference>
<proteinExistence type="predicted"/>
<protein>
    <submittedName>
        <fullName evidence="2">Uncharacterized protein</fullName>
    </submittedName>
</protein>
<accession>A0A5N6SVW4</accession>
<name>A0A5N6SVW4_ASPPS</name>
<dbReference type="EMBL" id="ML743576">
    <property type="protein sequence ID" value="KAE8137533.1"/>
    <property type="molecule type" value="Genomic_DNA"/>
</dbReference>
<dbReference type="AlphaFoldDB" id="A0A5N6SVW4"/>
<sequence length="151" mass="17411">MSQPQSDDLVDRNHQIEKTNLPQQQTMFYPCVYTTPYPKEPPMSGTLLDEKLKNFDADFIKLGDELRRERKMKVVKYYTQHSSDDKKRLKLLLRFAIASKLRKLQRLQKRDTGSSLERRDFAGSSSGLSGSHDAERLAMVQDLNHGSHVDA</sequence>
<keyword evidence="3" id="KW-1185">Reference proteome</keyword>
<dbReference type="Proteomes" id="UP000325672">
    <property type="component" value="Unassembled WGS sequence"/>
</dbReference>
<organism evidence="2 3">
    <name type="scientific">Aspergillus pseudotamarii</name>
    <dbReference type="NCBI Taxonomy" id="132259"/>
    <lineage>
        <taxon>Eukaryota</taxon>
        <taxon>Fungi</taxon>
        <taxon>Dikarya</taxon>
        <taxon>Ascomycota</taxon>
        <taxon>Pezizomycotina</taxon>
        <taxon>Eurotiomycetes</taxon>
        <taxon>Eurotiomycetidae</taxon>
        <taxon>Eurotiales</taxon>
        <taxon>Aspergillaceae</taxon>
        <taxon>Aspergillus</taxon>
        <taxon>Aspergillus subgen. Circumdati</taxon>
    </lineage>
</organism>
<feature type="compositionally biased region" description="Basic and acidic residues" evidence="1">
    <location>
        <begin position="108"/>
        <end position="121"/>
    </location>
</feature>
<evidence type="ECO:0000256" key="1">
    <source>
        <dbReference type="SAM" id="MobiDB-lite"/>
    </source>
</evidence>
<feature type="region of interest" description="Disordered" evidence="1">
    <location>
        <begin position="106"/>
        <end position="151"/>
    </location>
</feature>